<dbReference type="AlphaFoldDB" id="A0A165E7N5"/>
<dbReference type="EMBL" id="KV424018">
    <property type="protein sequence ID" value="KZT54275.1"/>
    <property type="molecule type" value="Genomic_DNA"/>
</dbReference>
<organism evidence="2 3">
    <name type="scientific">Calocera cornea HHB12733</name>
    <dbReference type="NCBI Taxonomy" id="1353952"/>
    <lineage>
        <taxon>Eukaryota</taxon>
        <taxon>Fungi</taxon>
        <taxon>Dikarya</taxon>
        <taxon>Basidiomycota</taxon>
        <taxon>Agaricomycotina</taxon>
        <taxon>Dacrymycetes</taxon>
        <taxon>Dacrymycetales</taxon>
        <taxon>Dacrymycetaceae</taxon>
        <taxon>Calocera</taxon>
    </lineage>
</organism>
<accession>A0A165E7N5</accession>
<dbReference type="Proteomes" id="UP000076842">
    <property type="component" value="Unassembled WGS sequence"/>
</dbReference>
<protein>
    <submittedName>
        <fullName evidence="2">Uncharacterized protein</fullName>
    </submittedName>
</protein>
<name>A0A165E7N5_9BASI</name>
<evidence type="ECO:0000313" key="2">
    <source>
        <dbReference type="EMBL" id="KZT54275.1"/>
    </source>
</evidence>
<feature type="compositionally biased region" description="Acidic residues" evidence="1">
    <location>
        <begin position="35"/>
        <end position="44"/>
    </location>
</feature>
<evidence type="ECO:0000256" key="1">
    <source>
        <dbReference type="SAM" id="MobiDB-lite"/>
    </source>
</evidence>
<evidence type="ECO:0000313" key="3">
    <source>
        <dbReference type="Proteomes" id="UP000076842"/>
    </source>
</evidence>
<dbReference type="InParanoid" id="A0A165E7N5"/>
<proteinExistence type="predicted"/>
<sequence length="96" mass="10327">MNNMRPPPKRAMTTGSWVPPKGDIPVESVTKYGDDENDDEDDDPLSPGEQPKMRGQNQLGHSQIRNTGSAGKPDKTPKPPAPIALPKKDASGNPVK</sequence>
<reference evidence="2 3" key="1">
    <citation type="journal article" date="2016" name="Mol. Biol. Evol.">
        <title>Comparative Genomics of Early-Diverging Mushroom-Forming Fungi Provides Insights into the Origins of Lignocellulose Decay Capabilities.</title>
        <authorList>
            <person name="Nagy L.G."/>
            <person name="Riley R."/>
            <person name="Tritt A."/>
            <person name="Adam C."/>
            <person name="Daum C."/>
            <person name="Floudas D."/>
            <person name="Sun H."/>
            <person name="Yadav J.S."/>
            <person name="Pangilinan J."/>
            <person name="Larsson K.H."/>
            <person name="Matsuura K."/>
            <person name="Barry K."/>
            <person name="Labutti K."/>
            <person name="Kuo R."/>
            <person name="Ohm R.A."/>
            <person name="Bhattacharya S.S."/>
            <person name="Shirouzu T."/>
            <person name="Yoshinaga Y."/>
            <person name="Martin F.M."/>
            <person name="Grigoriev I.V."/>
            <person name="Hibbett D.S."/>
        </authorList>
    </citation>
    <scope>NUCLEOTIDE SEQUENCE [LARGE SCALE GENOMIC DNA]</scope>
    <source>
        <strain evidence="2 3">HHB12733</strain>
    </source>
</reference>
<gene>
    <name evidence="2" type="ORF">CALCODRAFT_519524</name>
</gene>
<feature type="region of interest" description="Disordered" evidence="1">
    <location>
        <begin position="1"/>
        <end position="96"/>
    </location>
</feature>
<keyword evidence="3" id="KW-1185">Reference proteome</keyword>
<feature type="compositionally biased region" description="Polar residues" evidence="1">
    <location>
        <begin position="55"/>
        <end position="69"/>
    </location>
</feature>